<evidence type="ECO:0000313" key="3">
    <source>
        <dbReference type="WBParaSite" id="MBELARI_LOCUS14564.2"/>
    </source>
</evidence>
<dbReference type="Proteomes" id="UP000887575">
    <property type="component" value="Unassembled WGS sequence"/>
</dbReference>
<dbReference type="WBParaSite" id="MBELARI_LOCUS14564.2">
    <property type="protein sequence ID" value="MBELARI_LOCUS14564.2"/>
    <property type="gene ID" value="MBELARI_LOCUS14564"/>
</dbReference>
<protein>
    <submittedName>
        <fullName evidence="3">Secreted protein</fullName>
    </submittedName>
</protein>
<accession>A0AAF3EKM2</accession>
<sequence length="96" mass="10248">MIIRTIFSFLLIELASPCIRMQPPEGCTKCGQTLAATVSDQAALTDVTIPNRRNGIVKFTYSKGANGCLVATMSCAPNTNDQQQTQLIIASQAVSV</sequence>
<name>A0AAF3EKM2_9BILA</name>
<keyword evidence="1" id="KW-0732">Signal</keyword>
<dbReference type="AlphaFoldDB" id="A0AAF3EKM2"/>
<evidence type="ECO:0000313" key="2">
    <source>
        <dbReference type="Proteomes" id="UP000887575"/>
    </source>
</evidence>
<keyword evidence="2" id="KW-1185">Reference proteome</keyword>
<feature type="chain" id="PRO_5042248190" evidence="1">
    <location>
        <begin position="22"/>
        <end position="96"/>
    </location>
</feature>
<proteinExistence type="predicted"/>
<evidence type="ECO:0000256" key="1">
    <source>
        <dbReference type="SAM" id="SignalP"/>
    </source>
</evidence>
<organism evidence="2 3">
    <name type="scientific">Mesorhabditis belari</name>
    <dbReference type="NCBI Taxonomy" id="2138241"/>
    <lineage>
        <taxon>Eukaryota</taxon>
        <taxon>Metazoa</taxon>
        <taxon>Ecdysozoa</taxon>
        <taxon>Nematoda</taxon>
        <taxon>Chromadorea</taxon>
        <taxon>Rhabditida</taxon>
        <taxon>Rhabditina</taxon>
        <taxon>Rhabditomorpha</taxon>
        <taxon>Rhabditoidea</taxon>
        <taxon>Rhabditidae</taxon>
        <taxon>Mesorhabditinae</taxon>
        <taxon>Mesorhabditis</taxon>
    </lineage>
</organism>
<feature type="signal peptide" evidence="1">
    <location>
        <begin position="1"/>
        <end position="21"/>
    </location>
</feature>
<reference evidence="3" key="1">
    <citation type="submission" date="2024-02" db="UniProtKB">
        <authorList>
            <consortium name="WormBaseParasite"/>
        </authorList>
    </citation>
    <scope>IDENTIFICATION</scope>
</reference>